<evidence type="ECO:0008006" key="5">
    <source>
        <dbReference type="Google" id="ProtNLM"/>
    </source>
</evidence>
<keyword evidence="4" id="KW-1185">Reference proteome</keyword>
<evidence type="ECO:0000259" key="1">
    <source>
        <dbReference type="Pfam" id="PF09414"/>
    </source>
</evidence>
<evidence type="ECO:0000313" key="3">
    <source>
        <dbReference type="EMBL" id="KAG2386014.1"/>
    </source>
</evidence>
<comment type="caution">
    <text evidence="3">The sequence shown here is derived from an EMBL/GenBank/DDBJ whole genome shotgun (WGS) entry which is preliminary data.</text>
</comment>
<organism evidence="3 4">
    <name type="scientific">Naegleria lovaniensis</name>
    <name type="common">Amoeba</name>
    <dbReference type="NCBI Taxonomy" id="51637"/>
    <lineage>
        <taxon>Eukaryota</taxon>
        <taxon>Discoba</taxon>
        <taxon>Heterolobosea</taxon>
        <taxon>Tetramitia</taxon>
        <taxon>Eutetramitia</taxon>
        <taxon>Vahlkampfiidae</taxon>
        <taxon>Naegleria</taxon>
    </lineage>
</organism>
<dbReference type="Gene3D" id="3.30.1490.70">
    <property type="match status" value="1"/>
</dbReference>
<proteinExistence type="predicted"/>
<gene>
    <name evidence="3" type="ORF">C9374_003163</name>
</gene>
<dbReference type="Gene3D" id="1.10.10.1810">
    <property type="entry name" value="RNA ligase"/>
    <property type="match status" value="1"/>
</dbReference>
<dbReference type="Pfam" id="PF18043">
    <property type="entry name" value="T4_Rnl2_C"/>
    <property type="match status" value="1"/>
</dbReference>
<dbReference type="Proteomes" id="UP000816034">
    <property type="component" value="Unassembled WGS sequence"/>
</dbReference>
<dbReference type="InterPro" id="IPR041948">
    <property type="entry name" value="Rnl1/2_C_sf"/>
</dbReference>
<dbReference type="Pfam" id="PF09414">
    <property type="entry name" value="RNA_ligase"/>
    <property type="match status" value="1"/>
</dbReference>
<sequence>MFPPQNADLFKSYSKLENHYRSDFLQKIREKDAKLRELNQPVEWIASEKVHGSNFSFIVHHNGHANTDQLQITLTNRTTVLDKLFTNFFPEAIEEVFQRYETCAKKLFFLISEQAPSWFSASSIPEEEENNSPHSSKDKVLKKIHIYGELFGGHFPKASSSEDSILRKHIQKGVHYCPHYDFYVFDVFCSFENGEEKWAVFDHVDPLLDRAGFRVRAKPLIRGTLEECLSFDIEFNTTLPHLYYSELVKERNVHWNEKENLCEGVVIKAANRNVHVGARAIIKKKNSKFMETNPTKVKNRQPKKDRSQEGISEDFDNTWQELERYITMNRLSNVESKIGTITRQNLSQIMKEFSADILSDYHKDVTSGEISECDCKPLEELNEAVQKKITKKLSEACKSLVQAYVKTQNSNNK</sequence>
<feature type="domain" description="RNA ligase 2 C-terminal" evidence="2">
    <location>
        <begin position="312"/>
        <end position="398"/>
    </location>
</feature>
<feature type="domain" description="RNA ligase" evidence="1">
    <location>
        <begin position="43"/>
        <end position="284"/>
    </location>
</feature>
<name>A0AA88GUJ8_NAELO</name>
<dbReference type="InterPro" id="IPR040609">
    <property type="entry name" value="Rnl2_C"/>
</dbReference>
<dbReference type="RefSeq" id="XP_044550007.1">
    <property type="nucleotide sequence ID" value="XM_044692661.1"/>
</dbReference>
<accession>A0AA88GUJ8</accession>
<dbReference type="Gene3D" id="3.30.470.30">
    <property type="entry name" value="DNA ligase/mRNA capping enzyme"/>
    <property type="match status" value="1"/>
</dbReference>
<dbReference type="EMBL" id="PYSW02000017">
    <property type="protein sequence ID" value="KAG2386014.1"/>
    <property type="molecule type" value="Genomic_DNA"/>
</dbReference>
<dbReference type="InterPro" id="IPR021122">
    <property type="entry name" value="RNA_ligase_dom_REL/Rnl2"/>
</dbReference>
<evidence type="ECO:0000313" key="4">
    <source>
        <dbReference type="Proteomes" id="UP000816034"/>
    </source>
</evidence>
<protein>
    <recommendedName>
        <fullName evidence="5">RNA ligase (ATP)</fullName>
    </recommendedName>
</protein>
<dbReference type="AlphaFoldDB" id="A0AA88GUJ8"/>
<dbReference type="SUPFAM" id="SSF56091">
    <property type="entry name" value="DNA ligase/mRNA capping enzyme, catalytic domain"/>
    <property type="match status" value="1"/>
</dbReference>
<reference evidence="3 4" key="1">
    <citation type="journal article" date="2018" name="BMC Genomics">
        <title>The genome of Naegleria lovaniensis, the basis for a comparative approach to unravel pathogenicity factors of the human pathogenic amoeba N. fowleri.</title>
        <authorList>
            <person name="Liechti N."/>
            <person name="Schurch N."/>
            <person name="Bruggmann R."/>
            <person name="Wittwer M."/>
        </authorList>
    </citation>
    <scope>NUCLEOTIDE SEQUENCE [LARGE SCALE GENOMIC DNA]</scope>
    <source>
        <strain evidence="3 4">ATCC 30569</strain>
    </source>
</reference>
<evidence type="ECO:0000259" key="2">
    <source>
        <dbReference type="Pfam" id="PF18043"/>
    </source>
</evidence>
<dbReference type="GeneID" id="68095618"/>